<dbReference type="GeneID" id="80397021"/>
<reference evidence="2" key="1">
    <citation type="submission" date="2020-09" db="EMBL/GenBank/DDBJ databases">
        <title>Leviviricetes taxonomy.</title>
        <authorList>
            <person name="Stockdale S.R."/>
            <person name="Callanan J."/>
            <person name="Adriaenssens E.M."/>
            <person name="Kuhn J.H."/>
            <person name="Rumnieks J."/>
            <person name="Shkoporov A."/>
            <person name="Draper L.A."/>
            <person name="Ross P."/>
            <person name="Hill C."/>
        </authorList>
    </citation>
    <scope>NUCLEOTIDE SEQUENCE</scope>
</reference>
<keyword evidence="2" id="KW-0946">Virion</keyword>
<feature type="region of interest" description="Disordered" evidence="1">
    <location>
        <begin position="1"/>
        <end position="24"/>
    </location>
</feature>
<organism evidence="2 3">
    <name type="scientific">ssRNA phage SRR5467139_1</name>
    <dbReference type="NCBI Taxonomy" id="2786476"/>
    <lineage>
        <taxon>Viruses</taxon>
        <taxon>Riboviria</taxon>
        <taxon>Orthornavirae</taxon>
        <taxon>Lenarviricota</taxon>
        <taxon>Leviviricetes</taxon>
        <taxon>Norzivirales</taxon>
        <taxon>Atkinsviridae</taxon>
        <taxon>Kuhfotivirus</taxon>
        <taxon>Kuhfotivirus pelohabitans</taxon>
    </lineage>
</organism>
<dbReference type="RefSeq" id="YP_010768822.1">
    <property type="nucleotide sequence ID" value="NC_073799.1"/>
</dbReference>
<gene>
    <name evidence="2" type="primary">SRR5467139_1_2</name>
</gene>
<proteinExistence type="predicted"/>
<dbReference type="EMBL" id="BK014129">
    <property type="protein sequence ID" value="DAD52521.1"/>
    <property type="molecule type" value="Genomic_RNA"/>
</dbReference>
<accession>A0A8S5L4B8</accession>
<protein>
    <submittedName>
        <fullName evidence="2">Coat protein</fullName>
    </submittedName>
</protein>
<sequence>MTMNVSSPVTGSEQTGFTSPTYTLTADSYPGASSKRWVVSDIGGTQTGVTLHTASAQFALEVEKPAQIRQIGSPAANGLISNVPSNKYKVVTLKSVLPASGQLPRGAVIRTEMSIPAGSETYDAANVKAAIFLHIGALSQLSAGIGDTVMSGVLG</sequence>
<keyword evidence="3" id="KW-1185">Reference proteome</keyword>
<keyword evidence="2" id="KW-0167">Capsid protein</keyword>
<evidence type="ECO:0000313" key="2">
    <source>
        <dbReference type="EMBL" id="DAD52521.1"/>
    </source>
</evidence>
<dbReference type="KEGG" id="vg:80397021"/>
<name>A0A8S5L4B8_9VIRU</name>
<dbReference type="Proteomes" id="UP000679859">
    <property type="component" value="Segment"/>
</dbReference>
<evidence type="ECO:0000256" key="1">
    <source>
        <dbReference type="SAM" id="MobiDB-lite"/>
    </source>
</evidence>
<evidence type="ECO:0000313" key="3">
    <source>
        <dbReference type="Proteomes" id="UP000679859"/>
    </source>
</evidence>
<dbReference type="GO" id="GO:0019028">
    <property type="term" value="C:viral capsid"/>
    <property type="evidence" value="ECO:0007669"/>
    <property type="project" value="UniProtKB-KW"/>
</dbReference>